<reference evidence="2 3" key="1">
    <citation type="submission" date="2024-09" db="EMBL/GenBank/DDBJ databases">
        <title>Laminarin stimulates single cell rates of sulfate reduction while oxygen inhibits transcriptomic activity in coastal marine sediment.</title>
        <authorList>
            <person name="Lindsay M."/>
            <person name="Orcutt B."/>
            <person name="Emerson D."/>
            <person name="Stepanauskas R."/>
            <person name="D'Angelo T."/>
        </authorList>
    </citation>
    <scope>NUCLEOTIDE SEQUENCE [LARGE SCALE GENOMIC DNA]</scope>
    <source>
        <strain evidence="2">SAG AM-311-K15</strain>
    </source>
</reference>
<feature type="domain" description="Cyclic nucleotide-binding" evidence="1">
    <location>
        <begin position="15"/>
        <end position="120"/>
    </location>
</feature>
<dbReference type="InterPro" id="IPR000595">
    <property type="entry name" value="cNMP-bd_dom"/>
</dbReference>
<dbReference type="CDD" id="cd00038">
    <property type="entry name" value="CAP_ED"/>
    <property type="match status" value="1"/>
</dbReference>
<dbReference type="EMBL" id="JBHPBY010000007">
    <property type="protein sequence ID" value="MFC1848774.1"/>
    <property type="molecule type" value="Genomic_DNA"/>
</dbReference>
<name>A0ABV6YRD7_UNCC1</name>
<proteinExistence type="predicted"/>
<evidence type="ECO:0000313" key="3">
    <source>
        <dbReference type="Proteomes" id="UP001594351"/>
    </source>
</evidence>
<dbReference type="PANTHER" id="PTHR23011:SF41">
    <property type="entry name" value="CYCLIC NUCLEOTIDE-BINDING DOMAIN-CONTAINING PROTEIN"/>
    <property type="match status" value="1"/>
</dbReference>
<dbReference type="Proteomes" id="UP001594351">
    <property type="component" value="Unassembled WGS sequence"/>
</dbReference>
<dbReference type="PROSITE" id="PS50042">
    <property type="entry name" value="CNMP_BINDING_3"/>
    <property type="match status" value="1"/>
</dbReference>
<protein>
    <submittedName>
        <fullName evidence="2">Crp/Fnr family transcriptional regulator</fullName>
    </submittedName>
</protein>
<accession>A0ABV6YRD7</accession>
<dbReference type="Gene3D" id="2.60.120.10">
    <property type="entry name" value="Jelly Rolls"/>
    <property type="match status" value="1"/>
</dbReference>
<evidence type="ECO:0000313" key="2">
    <source>
        <dbReference type="EMBL" id="MFC1848774.1"/>
    </source>
</evidence>
<dbReference type="PANTHER" id="PTHR23011">
    <property type="entry name" value="CYCLIC NUCLEOTIDE-BINDING DOMAIN CONTAINING PROTEIN"/>
    <property type="match status" value="1"/>
</dbReference>
<dbReference type="SUPFAM" id="SSF51206">
    <property type="entry name" value="cAMP-binding domain-like"/>
    <property type="match status" value="1"/>
</dbReference>
<keyword evidence="3" id="KW-1185">Reference proteome</keyword>
<dbReference type="InterPro" id="IPR018490">
    <property type="entry name" value="cNMP-bd_dom_sf"/>
</dbReference>
<gene>
    <name evidence="2" type="ORF">ACFL27_01080</name>
</gene>
<evidence type="ECO:0000259" key="1">
    <source>
        <dbReference type="PROSITE" id="PS50042"/>
    </source>
</evidence>
<dbReference type="SMART" id="SM00100">
    <property type="entry name" value="cNMP"/>
    <property type="match status" value="1"/>
</dbReference>
<dbReference type="InterPro" id="IPR014710">
    <property type="entry name" value="RmlC-like_jellyroll"/>
</dbReference>
<sequence>MISEPDFVFLSKIPLFRELDDDQIGKLSARLIATVQTKGTTLFKQGDVALSLFIIRKGSVNIQRTEATSEEKDIQLCQLTTGDVFGEFSLLNTGHRLTTAVVHESSALFELTRQDFVSLVNEDPWFGNFVIKAIARRLLAPFQQHADLFFKALKTL</sequence>
<dbReference type="Pfam" id="PF00027">
    <property type="entry name" value="cNMP_binding"/>
    <property type="match status" value="1"/>
</dbReference>
<comment type="caution">
    <text evidence="2">The sequence shown here is derived from an EMBL/GenBank/DDBJ whole genome shotgun (WGS) entry which is preliminary data.</text>
</comment>
<organism evidence="2 3">
    <name type="scientific">candidate division CSSED10-310 bacterium</name>
    <dbReference type="NCBI Taxonomy" id="2855610"/>
    <lineage>
        <taxon>Bacteria</taxon>
        <taxon>Bacteria division CSSED10-310</taxon>
    </lineage>
</organism>